<dbReference type="SUPFAM" id="SSF53448">
    <property type="entry name" value="Nucleotide-diphospho-sugar transferases"/>
    <property type="match status" value="1"/>
</dbReference>
<dbReference type="EMBL" id="JAUTDP010000002">
    <property type="protein sequence ID" value="KAK3401977.1"/>
    <property type="molecule type" value="Genomic_DNA"/>
</dbReference>
<dbReference type="GO" id="GO:0016020">
    <property type="term" value="C:membrane"/>
    <property type="evidence" value="ECO:0007669"/>
    <property type="project" value="InterPro"/>
</dbReference>
<reference evidence="5" key="2">
    <citation type="submission" date="2023-07" db="EMBL/GenBank/DDBJ databases">
        <authorList>
            <consortium name="Lawrence Berkeley National Laboratory"/>
            <person name="Haridas S."/>
            <person name="Hensen N."/>
            <person name="Bonometti L."/>
            <person name="Westerberg I."/>
            <person name="Brannstrom I.O."/>
            <person name="Guillou S."/>
            <person name="Cros-Aarteil S."/>
            <person name="Calhoun S."/>
            <person name="Kuo A."/>
            <person name="Mondo S."/>
            <person name="Pangilinan J."/>
            <person name="Riley R."/>
            <person name="LaButti K."/>
            <person name="Andreopoulos B."/>
            <person name="Lipzen A."/>
            <person name="Chen C."/>
            <person name="Yanf M."/>
            <person name="Daum C."/>
            <person name="Ng V."/>
            <person name="Clum A."/>
            <person name="Steindorff A."/>
            <person name="Ohm R."/>
            <person name="Martin F."/>
            <person name="Silar P."/>
            <person name="Natvig D."/>
            <person name="Lalanne C."/>
            <person name="Gautier V."/>
            <person name="Ament-velasquez S.L."/>
            <person name="Kruys A."/>
            <person name="Hutchinson M.I."/>
            <person name="Powell A.J."/>
            <person name="Barry K."/>
            <person name="Miller A.N."/>
            <person name="Grigoriev I.V."/>
            <person name="Debuchy R."/>
            <person name="Gladieux P."/>
            <person name="Thoren M.H."/>
            <person name="Johannesson H."/>
        </authorList>
    </citation>
    <scope>NUCLEOTIDE SEQUENCE</scope>
    <source>
        <strain evidence="5">FGSC 1904</strain>
    </source>
</reference>
<keyword evidence="6" id="KW-1185">Reference proteome</keyword>
<dbReference type="InterPro" id="IPR002685">
    <property type="entry name" value="Glyco_trans_15"/>
</dbReference>
<evidence type="ECO:0000256" key="1">
    <source>
        <dbReference type="ARBA" id="ARBA00007677"/>
    </source>
</evidence>
<dbReference type="PANTHER" id="PTHR31121">
    <property type="entry name" value="ALPHA-1,2 MANNOSYLTRANSFERASE KTR1"/>
    <property type="match status" value="1"/>
</dbReference>
<sequence length="444" mass="52241">MLLLRPSRRLYPSNLPRIPFSRHTRLALLFLLTAAILEVILHVRSWTVQQPSDHELDTPFYTSCQEPATTSHQPREKAALVMLVRNSELLKALKTVQSIEKHFNQWFHYPVVFLNDEPFSQEFVSVMNASVSGEARFEHLVSRKEWGYPEWMDVSDVKDAKEAIKQQGEDGILYAGMETYHHMCRFYSGKFYTLPALRDYKWYWRIEPDVDFYCSITYDPFVEMAKHDKVYGFTIALSEEPRTCPSLFRKVADYKEQHNIPTTELWKATVSPSWVPWPLRSFVMPWFFPSHCDRSGDGWSLCHYWSNFEIANLDFFRGREYQRLFEYLDKTGGFYYERWGDAAIHSLAVQMLLPSHKVHHFEDFGYRHDWFYQCPANTPNGQLLESESLPVGSYYPEREGGIGCRCECDGSRTRNYPAYCTNKLKQPNTARRIGTLELIRSWFP</sequence>
<dbReference type="PIRSF" id="PIRSF018153">
    <property type="entry name" value="Glyco_trans_15"/>
    <property type="match status" value="1"/>
</dbReference>
<keyword evidence="2" id="KW-0328">Glycosyltransferase</keyword>
<proteinExistence type="inferred from homology"/>
<keyword evidence="3 5" id="KW-0808">Transferase</keyword>
<dbReference type="GO" id="GO:0000026">
    <property type="term" value="F:alpha-1,2-mannosyltransferase activity"/>
    <property type="evidence" value="ECO:0007669"/>
    <property type="project" value="TreeGrafter"/>
</dbReference>
<dbReference type="Proteomes" id="UP001281003">
    <property type="component" value="Unassembled WGS sequence"/>
</dbReference>
<comment type="similarity">
    <text evidence="1">Belongs to the glycosyltransferase 15 family.</text>
</comment>
<dbReference type="InterPro" id="IPR029044">
    <property type="entry name" value="Nucleotide-diphossugar_trans"/>
</dbReference>
<dbReference type="Pfam" id="PF01793">
    <property type="entry name" value="Glyco_transf_15"/>
    <property type="match status" value="1"/>
</dbReference>
<evidence type="ECO:0000313" key="5">
    <source>
        <dbReference type="EMBL" id="KAK3401977.1"/>
    </source>
</evidence>
<gene>
    <name evidence="5" type="ORF">B0T20DRAFT_127659</name>
</gene>
<dbReference type="Gene3D" id="3.90.550.10">
    <property type="entry name" value="Spore Coat Polysaccharide Biosynthesis Protein SpsA, Chain A"/>
    <property type="match status" value="1"/>
</dbReference>
<accession>A0AAE0UF95</accession>
<dbReference type="PANTHER" id="PTHR31121:SF2">
    <property type="entry name" value="MANNOSYLTRANSFERASE KTR5-RELATED"/>
    <property type="match status" value="1"/>
</dbReference>
<feature type="active site" description="Nucleophile" evidence="4">
    <location>
        <position position="309"/>
    </location>
</feature>
<dbReference type="GO" id="GO:0006487">
    <property type="term" value="P:protein N-linked glycosylation"/>
    <property type="evidence" value="ECO:0007669"/>
    <property type="project" value="TreeGrafter"/>
</dbReference>
<protein>
    <submittedName>
        <fullName evidence="5">Nucleotide-diphospho-sugar transferase</fullName>
    </submittedName>
</protein>
<name>A0AAE0UF95_SORBR</name>
<evidence type="ECO:0000256" key="3">
    <source>
        <dbReference type="ARBA" id="ARBA00022679"/>
    </source>
</evidence>
<organism evidence="5 6">
    <name type="scientific">Sordaria brevicollis</name>
    <dbReference type="NCBI Taxonomy" id="83679"/>
    <lineage>
        <taxon>Eukaryota</taxon>
        <taxon>Fungi</taxon>
        <taxon>Dikarya</taxon>
        <taxon>Ascomycota</taxon>
        <taxon>Pezizomycotina</taxon>
        <taxon>Sordariomycetes</taxon>
        <taxon>Sordariomycetidae</taxon>
        <taxon>Sordariales</taxon>
        <taxon>Sordariaceae</taxon>
        <taxon>Sordaria</taxon>
    </lineage>
</organism>
<reference evidence="5" key="1">
    <citation type="journal article" date="2023" name="Mol. Phylogenet. Evol.">
        <title>Genome-scale phylogeny and comparative genomics of the fungal order Sordariales.</title>
        <authorList>
            <person name="Hensen N."/>
            <person name="Bonometti L."/>
            <person name="Westerberg I."/>
            <person name="Brannstrom I.O."/>
            <person name="Guillou S."/>
            <person name="Cros-Aarteil S."/>
            <person name="Calhoun S."/>
            <person name="Haridas S."/>
            <person name="Kuo A."/>
            <person name="Mondo S."/>
            <person name="Pangilinan J."/>
            <person name="Riley R."/>
            <person name="LaButti K."/>
            <person name="Andreopoulos B."/>
            <person name="Lipzen A."/>
            <person name="Chen C."/>
            <person name="Yan M."/>
            <person name="Daum C."/>
            <person name="Ng V."/>
            <person name="Clum A."/>
            <person name="Steindorff A."/>
            <person name="Ohm R.A."/>
            <person name="Martin F."/>
            <person name="Silar P."/>
            <person name="Natvig D.O."/>
            <person name="Lalanne C."/>
            <person name="Gautier V."/>
            <person name="Ament-Velasquez S.L."/>
            <person name="Kruys A."/>
            <person name="Hutchinson M.I."/>
            <person name="Powell A.J."/>
            <person name="Barry K."/>
            <person name="Miller A.N."/>
            <person name="Grigoriev I.V."/>
            <person name="Debuchy R."/>
            <person name="Gladieux P."/>
            <person name="Hiltunen Thoren M."/>
            <person name="Johannesson H."/>
        </authorList>
    </citation>
    <scope>NUCLEOTIDE SEQUENCE</scope>
    <source>
        <strain evidence="5">FGSC 1904</strain>
    </source>
</reference>
<dbReference type="GO" id="GO:0000032">
    <property type="term" value="P:cell wall mannoprotein biosynthetic process"/>
    <property type="evidence" value="ECO:0007669"/>
    <property type="project" value="TreeGrafter"/>
</dbReference>
<evidence type="ECO:0000313" key="6">
    <source>
        <dbReference type="Proteomes" id="UP001281003"/>
    </source>
</evidence>
<evidence type="ECO:0000256" key="2">
    <source>
        <dbReference type="ARBA" id="ARBA00022676"/>
    </source>
</evidence>
<evidence type="ECO:0000256" key="4">
    <source>
        <dbReference type="PIRSR" id="PIRSR018153-1"/>
    </source>
</evidence>
<dbReference type="GO" id="GO:0005794">
    <property type="term" value="C:Golgi apparatus"/>
    <property type="evidence" value="ECO:0007669"/>
    <property type="project" value="TreeGrafter"/>
</dbReference>
<dbReference type="AlphaFoldDB" id="A0AAE0UF95"/>
<comment type="caution">
    <text evidence="5">The sequence shown here is derived from an EMBL/GenBank/DDBJ whole genome shotgun (WGS) entry which is preliminary data.</text>
</comment>